<dbReference type="AlphaFoldDB" id="A0A7J9ILS2"/>
<accession>A0A7J9ILS2</accession>
<proteinExistence type="predicted"/>
<dbReference type="InterPro" id="IPR032675">
    <property type="entry name" value="LRR_dom_sf"/>
</dbReference>
<evidence type="ECO:0000313" key="2">
    <source>
        <dbReference type="Proteomes" id="UP000593575"/>
    </source>
</evidence>
<dbReference type="Gene3D" id="3.80.10.10">
    <property type="entry name" value="Ribonuclease Inhibitor"/>
    <property type="match status" value="1"/>
</dbReference>
<sequence>MAKWEEWDIFEVDEQVVRFPRLKKLSIIDCPQLSGRLPKHLHSLSKLVIRGCARLMGSVSSLPMLYNLKVDGGTELINIERDLPKDASIANDEIQ</sequence>
<name>A0A7J9ILS2_9ROSI</name>
<feature type="non-terminal residue" evidence="1">
    <location>
        <position position="1"/>
    </location>
</feature>
<evidence type="ECO:0000313" key="1">
    <source>
        <dbReference type="EMBL" id="MBA0822793.1"/>
    </source>
</evidence>
<organism evidence="1 2">
    <name type="scientific">Gossypium armourianum</name>
    <dbReference type="NCBI Taxonomy" id="34283"/>
    <lineage>
        <taxon>Eukaryota</taxon>
        <taxon>Viridiplantae</taxon>
        <taxon>Streptophyta</taxon>
        <taxon>Embryophyta</taxon>
        <taxon>Tracheophyta</taxon>
        <taxon>Spermatophyta</taxon>
        <taxon>Magnoliopsida</taxon>
        <taxon>eudicotyledons</taxon>
        <taxon>Gunneridae</taxon>
        <taxon>Pentapetalae</taxon>
        <taxon>rosids</taxon>
        <taxon>malvids</taxon>
        <taxon>Malvales</taxon>
        <taxon>Malvaceae</taxon>
        <taxon>Malvoideae</taxon>
        <taxon>Gossypium</taxon>
    </lineage>
</organism>
<reference evidence="1 2" key="1">
    <citation type="journal article" date="2019" name="Genome Biol. Evol.">
        <title>Insights into the evolution of the New World diploid cottons (Gossypium, subgenus Houzingenia) based on genome sequencing.</title>
        <authorList>
            <person name="Grover C.E."/>
            <person name="Arick M.A. 2nd"/>
            <person name="Thrash A."/>
            <person name="Conover J.L."/>
            <person name="Sanders W.S."/>
            <person name="Peterson D.G."/>
            <person name="Frelichowski J.E."/>
            <person name="Scheffler J.A."/>
            <person name="Scheffler B.E."/>
            <person name="Wendel J.F."/>
        </authorList>
    </citation>
    <scope>NUCLEOTIDE SEQUENCE [LARGE SCALE GENOMIC DNA]</scope>
    <source>
        <strain evidence="1">6</strain>
        <tissue evidence="1">Leaf</tissue>
    </source>
</reference>
<gene>
    <name evidence="1" type="ORF">Goarm_019573</name>
</gene>
<dbReference type="Proteomes" id="UP000593575">
    <property type="component" value="Unassembled WGS sequence"/>
</dbReference>
<protein>
    <submittedName>
        <fullName evidence="1">Uncharacterized protein</fullName>
    </submittedName>
</protein>
<comment type="caution">
    <text evidence="1">The sequence shown here is derived from an EMBL/GenBank/DDBJ whole genome shotgun (WGS) entry which is preliminary data.</text>
</comment>
<dbReference type="EMBL" id="JABFAE010000002">
    <property type="protein sequence ID" value="MBA0822793.1"/>
    <property type="molecule type" value="Genomic_DNA"/>
</dbReference>
<keyword evidence="2" id="KW-1185">Reference proteome</keyword>